<feature type="transmembrane region" description="Helical" evidence="1">
    <location>
        <begin position="355"/>
        <end position="372"/>
    </location>
</feature>
<sequence length="558" mass="63516">MRQFLYAVLLILCLSVGHCGEAAVLEGPWRYMETNETENGGVNVPALVRENSEDWPLFDMDNRPPLSGKYQHILLTVKVSGQDPQKNVLLFMTTKQAVRMWLGDELFFSRGRFYPQRYDEGSQPYMVALPAFEGETQLVVEMYSDSPTHLGWFGMFSLDTEQMQMARFFYSDIPLVMAIPVGIAIIFIMVLYYRFNPQGWRRLYGYIILFMVAFCLWLFCVSNVKTLFWDYPRLWWYSLSILAYLLPLAANLIPRELLKGKPYARMDIVLWMNGLLFVVAMTGEIMGLHTMNAMMSLYYPMLAIGESVVVYWCVRAAREGDTLCRSVLLPVVVFTLLGVIDGVGGHFYLLPWHMYLTPLGIYAFLHFVVAILREQVRHEEDLLRSTVKLEHKAALMQKKSETDALTGCWNRSKLKELLADAIAGARKTGQPFGMLMLDIDFFKKINDTYGHDTGDAVLRAFATLVRTHLAKEQACVRWGGEEFLILTDITEQAGLLALAEKICEQVAAVPLAGHKLTCSIGATLWQVETDTTDTLFKRADDALYQAKKDGRNCVVFSE</sequence>
<feature type="domain" description="GGDEF" evidence="3">
    <location>
        <begin position="430"/>
        <end position="558"/>
    </location>
</feature>
<dbReference type="SMART" id="SM00267">
    <property type="entry name" value="GGDEF"/>
    <property type="match status" value="1"/>
</dbReference>
<evidence type="ECO:0000256" key="1">
    <source>
        <dbReference type="SAM" id="Phobius"/>
    </source>
</evidence>
<feature type="transmembrane region" description="Helical" evidence="1">
    <location>
        <begin position="297"/>
        <end position="314"/>
    </location>
</feature>
<proteinExistence type="predicted"/>
<gene>
    <name evidence="4" type="ORF">SAMN05216366_13518</name>
</gene>
<dbReference type="SUPFAM" id="SSF55073">
    <property type="entry name" value="Nucleotide cyclase"/>
    <property type="match status" value="1"/>
</dbReference>
<name>A0A1H0UMK8_SELRU</name>
<evidence type="ECO:0000313" key="4">
    <source>
        <dbReference type="EMBL" id="SDP67429.1"/>
    </source>
</evidence>
<dbReference type="GO" id="GO:0005886">
    <property type="term" value="C:plasma membrane"/>
    <property type="evidence" value="ECO:0007669"/>
    <property type="project" value="TreeGrafter"/>
</dbReference>
<feature type="transmembrane region" description="Helical" evidence="1">
    <location>
        <begin position="173"/>
        <end position="193"/>
    </location>
</feature>
<keyword evidence="1" id="KW-0812">Transmembrane</keyword>
<dbReference type="Proteomes" id="UP000182412">
    <property type="component" value="Unassembled WGS sequence"/>
</dbReference>
<evidence type="ECO:0000313" key="5">
    <source>
        <dbReference type="Proteomes" id="UP000182412"/>
    </source>
</evidence>
<dbReference type="Gene3D" id="3.30.70.270">
    <property type="match status" value="1"/>
</dbReference>
<dbReference type="PANTHER" id="PTHR45138">
    <property type="entry name" value="REGULATORY COMPONENTS OF SENSORY TRANSDUCTION SYSTEM"/>
    <property type="match status" value="1"/>
</dbReference>
<feature type="signal peptide" evidence="2">
    <location>
        <begin position="1"/>
        <end position="22"/>
    </location>
</feature>
<feature type="transmembrane region" description="Helical" evidence="1">
    <location>
        <begin position="234"/>
        <end position="254"/>
    </location>
</feature>
<keyword evidence="1" id="KW-0472">Membrane</keyword>
<dbReference type="GO" id="GO:0052621">
    <property type="term" value="F:diguanylate cyclase activity"/>
    <property type="evidence" value="ECO:0007669"/>
    <property type="project" value="TreeGrafter"/>
</dbReference>
<accession>A0A1H0UMK8</accession>
<feature type="transmembrane region" description="Helical" evidence="1">
    <location>
        <begin position="205"/>
        <end position="228"/>
    </location>
</feature>
<evidence type="ECO:0000259" key="3">
    <source>
        <dbReference type="PROSITE" id="PS50887"/>
    </source>
</evidence>
<keyword evidence="1" id="KW-1133">Transmembrane helix</keyword>
<dbReference type="InterPro" id="IPR000160">
    <property type="entry name" value="GGDEF_dom"/>
</dbReference>
<dbReference type="Pfam" id="PF00990">
    <property type="entry name" value="GGDEF"/>
    <property type="match status" value="1"/>
</dbReference>
<dbReference type="FunFam" id="3.30.70.270:FF:000001">
    <property type="entry name" value="Diguanylate cyclase domain protein"/>
    <property type="match status" value="1"/>
</dbReference>
<organism evidence="4 5">
    <name type="scientific">Selenomonas ruminantium</name>
    <dbReference type="NCBI Taxonomy" id="971"/>
    <lineage>
        <taxon>Bacteria</taxon>
        <taxon>Bacillati</taxon>
        <taxon>Bacillota</taxon>
        <taxon>Negativicutes</taxon>
        <taxon>Selenomonadales</taxon>
        <taxon>Selenomonadaceae</taxon>
        <taxon>Selenomonas</taxon>
    </lineage>
</organism>
<dbReference type="PANTHER" id="PTHR45138:SF9">
    <property type="entry name" value="DIGUANYLATE CYCLASE DGCM-RELATED"/>
    <property type="match status" value="1"/>
</dbReference>
<dbReference type="GO" id="GO:1902201">
    <property type="term" value="P:negative regulation of bacterial-type flagellum-dependent cell motility"/>
    <property type="evidence" value="ECO:0007669"/>
    <property type="project" value="TreeGrafter"/>
</dbReference>
<keyword evidence="2" id="KW-0732">Signal</keyword>
<feature type="chain" id="PRO_5010172448" evidence="2">
    <location>
        <begin position="23"/>
        <end position="558"/>
    </location>
</feature>
<dbReference type="InterPro" id="IPR043128">
    <property type="entry name" value="Rev_trsase/Diguanyl_cyclase"/>
</dbReference>
<reference evidence="4 5" key="1">
    <citation type="submission" date="2016-10" db="EMBL/GenBank/DDBJ databases">
        <authorList>
            <person name="de Groot N.N."/>
        </authorList>
    </citation>
    <scope>NUCLEOTIDE SEQUENCE [LARGE SCALE GENOMIC DNA]</scope>
    <source>
        <strain evidence="4 5">S137</strain>
    </source>
</reference>
<dbReference type="GO" id="GO:0043709">
    <property type="term" value="P:cell adhesion involved in single-species biofilm formation"/>
    <property type="evidence" value="ECO:0007669"/>
    <property type="project" value="TreeGrafter"/>
</dbReference>
<dbReference type="EMBL" id="FNJQ01000035">
    <property type="protein sequence ID" value="SDP67429.1"/>
    <property type="molecule type" value="Genomic_DNA"/>
</dbReference>
<evidence type="ECO:0000256" key="2">
    <source>
        <dbReference type="SAM" id="SignalP"/>
    </source>
</evidence>
<protein>
    <submittedName>
        <fullName evidence="4">Diguanylate cyclase (GGDEF) domain-containing protein</fullName>
    </submittedName>
</protein>
<dbReference type="InterPro" id="IPR050469">
    <property type="entry name" value="Diguanylate_Cyclase"/>
</dbReference>
<feature type="transmembrane region" description="Helical" evidence="1">
    <location>
        <begin position="326"/>
        <end position="349"/>
    </location>
</feature>
<dbReference type="PROSITE" id="PS50887">
    <property type="entry name" value="GGDEF"/>
    <property type="match status" value="1"/>
</dbReference>
<dbReference type="CDD" id="cd01949">
    <property type="entry name" value="GGDEF"/>
    <property type="match status" value="1"/>
</dbReference>
<dbReference type="AlphaFoldDB" id="A0A1H0UMK8"/>
<dbReference type="InterPro" id="IPR029787">
    <property type="entry name" value="Nucleotide_cyclase"/>
</dbReference>
<dbReference type="RefSeq" id="WP_074573264.1">
    <property type="nucleotide sequence ID" value="NZ_FNJQ01000035.1"/>
</dbReference>
<dbReference type="NCBIfam" id="TIGR00254">
    <property type="entry name" value="GGDEF"/>
    <property type="match status" value="1"/>
</dbReference>
<feature type="transmembrane region" description="Helical" evidence="1">
    <location>
        <begin position="266"/>
        <end position="285"/>
    </location>
</feature>